<evidence type="ECO:0000313" key="4">
    <source>
        <dbReference type="EMBL" id="PNW87283.1"/>
    </source>
</evidence>
<organism evidence="4 5">
    <name type="scientific">Chlamydomonas reinhardtii</name>
    <name type="common">Chlamydomonas smithii</name>
    <dbReference type="NCBI Taxonomy" id="3055"/>
    <lineage>
        <taxon>Eukaryota</taxon>
        <taxon>Viridiplantae</taxon>
        <taxon>Chlorophyta</taxon>
        <taxon>core chlorophytes</taxon>
        <taxon>Chlorophyceae</taxon>
        <taxon>CS clade</taxon>
        <taxon>Chlamydomonadales</taxon>
        <taxon>Chlamydomonadaceae</taxon>
        <taxon>Chlamydomonas</taxon>
    </lineage>
</organism>
<keyword evidence="2" id="KW-0732">Signal</keyword>
<sequence>MSSTYRALFVFGVLLASACSSLATRDVASESRLSSAGEGRKYIRDNVVNKKPKPASGDGDEPILLPKPTSFGYLDVNKGKGSKMYHMFYEAQEAPAGSSRVPIVLWLQGGPGCSSFFGMFYINGPYFVNDDLTLRENLGAWNRLYGTLFIEQPIGVGFSKKGSAAIPDNELDVAWDLYRALQSFYKANPSFQDRPLVVTGESYAGKYVPSIAHFILQASARANGFEHKLKHPRALKEDVEVPVFTLGGLAIGNGFTDAELQTAVQAEVAWGMGLIDGAQRKAAEIIQAEVIELVRGKQWRAARNRSDELLQFIATASGSATLEDVRRNTGYDSRDLADAFMNLPRVRAFLGDVPSVGDHLWESCSAEVDHIMGHDVMKSVKNLVIDLLDYKPVLIYLGQWDAECGVASNDAWISTLAWKGHGGFAAAPRDFWMVNGRIAGYWKKYGTLEQLVLRNTGHMVPHDNPLVAQLMLERWVETSVRGLPYNREQQVTREDEEEAANPDQAEHST</sequence>
<dbReference type="Proteomes" id="UP000006906">
    <property type="component" value="Chromosome 2"/>
</dbReference>
<dbReference type="PROSITE" id="PS51257">
    <property type="entry name" value="PROKAR_LIPOPROTEIN"/>
    <property type="match status" value="1"/>
</dbReference>
<dbReference type="PaxDb" id="3055-EDP07567"/>
<feature type="region of interest" description="Disordered" evidence="3">
    <location>
        <begin position="486"/>
        <end position="509"/>
    </location>
</feature>
<dbReference type="InterPro" id="IPR018202">
    <property type="entry name" value="Ser_caboxypep_ser_AS"/>
</dbReference>
<dbReference type="PANTHER" id="PTHR11802">
    <property type="entry name" value="SERINE PROTEASE FAMILY S10 SERINE CARBOXYPEPTIDASE"/>
    <property type="match status" value="1"/>
</dbReference>
<dbReference type="PROSITE" id="PS00131">
    <property type="entry name" value="CARBOXYPEPT_SER_SER"/>
    <property type="match status" value="1"/>
</dbReference>
<dbReference type="GO" id="GO:0004185">
    <property type="term" value="F:serine-type carboxypeptidase activity"/>
    <property type="evidence" value="ECO:0000318"/>
    <property type="project" value="GO_Central"/>
</dbReference>
<dbReference type="KEGG" id="cre:CHLRE_02g116500v5"/>
<dbReference type="InterPro" id="IPR001563">
    <property type="entry name" value="Peptidase_S10"/>
</dbReference>
<evidence type="ECO:0000256" key="3">
    <source>
        <dbReference type="SAM" id="MobiDB-lite"/>
    </source>
</evidence>
<dbReference type="EC" id="3.4.16.-" evidence="2"/>
<accession>A0A2K3E3E4</accession>
<dbReference type="GO" id="GO:0006508">
    <property type="term" value="P:proteolysis"/>
    <property type="evidence" value="ECO:0007669"/>
    <property type="project" value="UniProtKB-KW"/>
</dbReference>
<dbReference type="EMBL" id="CM008963">
    <property type="protein sequence ID" value="PNW87283.1"/>
    <property type="molecule type" value="Genomic_DNA"/>
</dbReference>
<keyword evidence="5" id="KW-1185">Reference proteome</keyword>
<dbReference type="Gene3D" id="3.40.50.1820">
    <property type="entry name" value="alpha/beta hydrolase"/>
    <property type="match status" value="1"/>
</dbReference>
<dbReference type="InterPro" id="IPR029058">
    <property type="entry name" value="AB_hydrolase_fold"/>
</dbReference>
<dbReference type="OrthoDB" id="443318at2759"/>
<dbReference type="ExpressionAtlas" id="A0A2K3E3E4">
    <property type="expression patterns" value="baseline and differential"/>
</dbReference>
<dbReference type="RefSeq" id="XP_001699871.2">
    <property type="nucleotide sequence ID" value="XM_001699819.2"/>
</dbReference>
<dbReference type="PRINTS" id="PR00724">
    <property type="entry name" value="CRBOXYPTASEC"/>
</dbReference>
<keyword evidence="2" id="KW-0121">Carboxypeptidase</keyword>
<keyword evidence="2" id="KW-0645">Protease</keyword>
<feature type="chain" id="PRO_5014211403" description="Carboxypeptidase" evidence="2">
    <location>
        <begin position="24"/>
        <end position="509"/>
    </location>
</feature>
<dbReference type="InParanoid" id="A0A2K3E3E4"/>
<keyword evidence="2" id="KW-0378">Hydrolase</keyword>
<dbReference type="AlphaFoldDB" id="A0A2K3E3E4"/>
<evidence type="ECO:0000256" key="2">
    <source>
        <dbReference type="RuleBase" id="RU361156"/>
    </source>
</evidence>
<dbReference type="Pfam" id="PF00450">
    <property type="entry name" value="Peptidase_S10"/>
    <property type="match status" value="1"/>
</dbReference>
<dbReference type="Gramene" id="PNW87283">
    <property type="protein sequence ID" value="PNW87283"/>
    <property type="gene ID" value="CHLRE_02g116500v5"/>
</dbReference>
<dbReference type="SUPFAM" id="SSF53474">
    <property type="entry name" value="alpha/beta-Hydrolases"/>
    <property type="match status" value="1"/>
</dbReference>
<evidence type="ECO:0000256" key="1">
    <source>
        <dbReference type="ARBA" id="ARBA00009431"/>
    </source>
</evidence>
<reference evidence="4 5" key="1">
    <citation type="journal article" date="2007" name="Science">
        <title>The Chlamydomonas genome reveals the evolution of key animal and plant functions.</title>
        <authorList>
            <person name="Merchant S.S."/>
            <person name="Prochnik S.E."/>
            <person name="Vallon O."/>
            <person name="Harris E.H."/>
            <person name="Karpowicz S.J."/>
            <person name="Witman G.B."/>
            <person name="Terry A."/>
            <person name="Salamov A."/>
            <person name="Fritz-Laylin L.K."/>
            <person name="Marechal-Drouard L."/>
            <person name="Marshall W.F."/>
            <person name="Qu L.H."/>
            <person name="Nelson D.R."/>
            <person name="Sanderfoot A.A."/>
            <person name="Spalding M.H."/>
            <person name="Kapitonov V.V."/>
            <person name="Ren Q."/>
            <person name="Ferris P."/>
            <person name="Lindquist E."/>
            <person name="Shapiro H."/>
            <person name="Lucas S.M."/>
            <person name="Grimwood J."/>
            <person name="Schmutz J."/>
            <person name="Cardol P."/>
            <person name="Cerutti H."/>
            <person name="Chanfreau G."/>
            <person name="Chen C.L."/>
            <person name="Cognat V."/>
            <person name="Croft M.T."/>
            <person name="Dent R."/>
            <person name="Dutcher S."/>
            <person name="Fernandez E."/>
            <person name="Fukuzawa H."/>
            <person name="Gonzalez-Ballester D."/>
            <person name="Gonzalez-Halphen D."/>
            <person name="Hallmann A."/>
            <person name="Hanikenne M."/>
            <person name="Hippler M."/>
            <person name="Inwood W."/>
            <person name="Jabbari K."/>
            <person name="Kalanon M."/>
            <person name="Kuras R."/>
            <person name="Lefebvre P.A."/>
            <person name="Lemaire S.D."/>
            <person name="Lobanov A.V."/>
            <person name="Lohr M."/>
            <person name="Manuell A."/>
            <person name="Meier I."/>
            <person name="Mets L."/>
            <person name="Mittag M."/>
            <person name="Mittelmeier T."/>
            <person name="Moroney J.V."/>
            <person name="Moseley J."/>
            <person name="Napoli C."/>
            <person name="Nedelcu A.M."/>
            <person name="Niyogi K."/>
            <person name="Novoselov S.V."/>
            <person name="Paulsen I.T."/>
            <person name="Pazour G."/>
            <person name="Purton S."/>
            <person name="Ral J.P."/>
            <person name="Riano-Pachon D.M."/>
            <person name="Riekhof W."/>
            <person name="Rymarquis L."/>
            <person name="Schroda M."/>
            <person name="Stern D."/>
            <person name="Umen J."/>
            <person name="Willows R."/>
            <person name="Wilson N."/>
            <person name="Zimmer S.L."/>
            <person name="Allmer J."/>
            <person name="Balk J."/>
            <person name="Bisova K."/>
            <person name="Chen C.J."/>
            <person name="Elias M."/>
            <person name="Gendler K."/>
            <person name="Hauser C."/>
            <person name="Lamb M.R."/>
            <person name="Ledford H."/>
            <person name="Long J.C."/>
            <person name="Minagawa J."/>
            <person name="Page M.D."/>
            <person name="Pan J."/>
            <person name="Pootakham W."/>
            <person name="Roje S."/>
            <person name="Rose A."/>
            <person name="Stahlberg E."/>
            <person name="Terauchi A.M."/>
            <person name="Yang P."/>
            <person name="Ball S."/>
            <person name="Bowler C."/>
            <person name="Dieckmann C.L."/>
            <person name="Gladyshev V.N."/>
            <person name="Green P."/>
            <person name="Jorgensen R."/>
            <person name="Mayfield S."/>
            <person name="Mueller-Roeber B."/>
            <person name="Rajamani S."/>
            <person name="Sayre R.T."/>
            <person name="Brokstein P."/>
            <person name="Dubchak I."/>
            <person name="Goodstein D."/>
            <person name="Hornick L."/>
            <person name="Huang Y.W."/>
            <person name="Jhaveri J."/>
            <person name="Luo Y."/>
            <person name="Martinez D."/>
            <person name="Ngau W.C."/>
            <person name="Otillar B."/>
            <person name="Poliakov A."/>
            <person name="Porter A."/>
            <person name="Szajkowski L."/>
            <person name="Werner G."/>
            <person name="Zhou K."/>
            <person name="Grigoriev I.V."/>
            <person name="Rokhsar D.S."/>
            <person name="Grossman A.R."/>
        </authorList>
    </citation>
    <scope>NUCLEOTIDE SEQUENCE [LARGE SCALE GENOMIC DNA]</scope>
    <source>
        <strain evidence="5">CC-503</strain>
    </source>
</reference>
<evidence type="ECO:0000313" key="5">
    <source>
        <dbReference type="Proteomes" id="UP000006906"/>
    </source>
</evidence>
<gene>
    <name evidence="4" type="ORF">CHLRE_02g116500v5</name>
</gene>
<dbReference type="GeneID" id="5725195"/>
<protein>
    <recommendedName>
        <fullName evidence="2">Carboxypeptidase</fullName>
        <ecNumber evidence="2">3.4.16.-</ecNumber>
    </recommendedName>
</protein>
<name>A0A2K3E3E4_CHLRE</name>
<proteinExistence type="inferred from homology"/>
<comment type="similarity">
    <text evidence="1 2">Belongs to the peptidase S10 family.</text>
</comment>
<feature type="signal peptide" evidence="2">
    <location>
        <begin position="1"/>
        <end position="23"/>
    </location>
</feature>
<dbReference type="OMA" id="EAMHEDM"/>
<dbReference type="PANTHER" id="PTHR11802:SF449">
    <property type="entry name" value="CARBOXYPEPTIDASE"/>
    <property type="match status" value="1"/>
</dbReference>